<dbReference type="Proteomes" id="UP000564964">
    <property type="component" value="Unassembled WGS sequence"/>
</dbReference>
<evidence type="ECO:0000313" key="1">
    <source>
        <dbReference type="EMBL" id="HIH16422.1"/>
    </source>
</evidence>
<dbReference type="Proteomes" id="UP000678237">
    <property type="component" value="Unassembled WGS sequence"/>
</dbReference>
<reference evidence="2" key="3">
    <citation type="submission" date="2021-05" db="EMBL/GenBank/DDBJ databases">
        <title>Protein family content uncovers lineage relationships and bacterial pathway maintenance mechanisms in DPANN archaea.</title>
        <authorList>
            <person name="Castelle C.J."/>
            <person name="Meheust R."/>
            <person name="Jaffe A.L."/>
            <person name="Seitz K."/>
            <person name="Gong X."/>
            <person name="Baker B.J."/>
            <person name="Banfield J.F."/>
        </authorList>
    </citation>
    <scope>NUCLEOTIDE SEQUENCE</scope>
    <source>
        <strain evidence="2">RIFCSPLOWO2_01_FULL_58_19</strain>
    </source>
</reference>
<proteinExistence type="predicted"/>
<organism evidence="1 3">
    <name type="scientific">Candidatus Iainarchaeum sp</name>
    <dbReference type="NCBI Taxonomy" id="3101447"/>
    <lineage>
        <taxon>Archaea</taxon>
        <taxon>Candidatus Iainarchaeota</taxon>
        <taxon>Candidatus Iainarchaeia</taxon>
        <taxon>Candidatus Iainarchaeales</taxon>
        <taxon>Candidatus Iainarchaeaceae</taxon>
        <taxon>Candidatus Iainarchaeum</taxon>
    </lineage>
</organism>
<reference evidence="1" key="1">
    <citation type="journal article" date="2020" name="bioRxiv">
        <title>A rank-normalized archaeal taxonomy based on genome phylogeny resolves widespread incomplete and uneven classifications.</title>
        <authorList>
            <person name="Rinke C."/>
            <person name="Chuvochina M."/>
            <person name="Mussig A.J."/>
            <person name="Chaumeil P.-A."/>
            <person name="Waite D.W."/>
            <person name="Whitman W.B."/>
            <person name="Parks D.H."/>
            <person name="Hugenholtz P."/>
        </authorList>
    </citation>
    <scope>NUCLEOTIDE SEQUENCE</scope>
    <source>
        <strain evidence="1">UBA10219</strain>
    </source>
</reference>
<evidence type="ECO:0000313" key="2">
    <source>
        <dbReference type="EMBL" id="MBS3063502.1"/>
    </source>
</evidence>
<dbReference type="AlphaFoldDB" id="A0A7J4JF71"/>
<accession>A0A7J4JF71</accession>
<reference evidence="2" key="2">
    <citation type="submission" date="2021-03" db="EMBL/GenBank/DDBJ databases">
        <authorList>
            <person name="Jaffe A."/>
        </authorList>
    </citation>
    <scope>NUCLEOTIDE SEQUENCE</scope>
    <source>
        <strain evidence="2">RIFCSPLOWO2_01_FULL_58_19</strain>
    </source>
</reference>
<sequence length="90" mass="10214">MEWSEFGMRPCKNRLAFDVVPRQRLSLDWQTTCQRLRANGLEVEAETPRLVLVRVQGKPVCLYPDGRFQVRQARDAVEAKAVAVAVIGCL</sequence>
<dbReference type="EMBL" id="DUGH01000083">
    <property type="protein sequence ID" value="HIH16422.1"/>
    <property type="molecule type" value="Genomic_DNA"/>
</dbReference>
<protein>
    <submittedName>
        <fullName evidence="1">Uncharacterized protein</fullName>
    </submittedName>
</protein>
<dbReference type="EMBL" id="JAGVWE010000005">
    <property type="protein sequence ID" value="MBS3063502.1"/>
    <property type="molecule type" value="Genomic_DNA"/>
</dbReference>
<name>A0A7J4JF71_9ARCH</name>
<evidence type="ECO:0000313" key="3">
    <source>
        <dbReference type="Proteomes" id="UP000564964"/>
    </source>
</evidence>
<gene>
    <name evidence="1" type="ORF">HA252_03385</name>
    <name evidence="2" type="ORF">J4203_06595</name>
</gene>
<comment type="caution">
    <text evidence="1">The sequence shown here is derived from an EMBL/GenBank/DDBJ whole genome shotgun (WGS) entry which is preliminary data.</text>
</comment>